<dbReference type="SUPFAM" id="SSF50630">
    <property type="entry name" value="Acid proteases"/>
    <property type="match status" value="1"/>
</dbReference>
<sequence length="433" mass="48833">MGRWDRPMAEQLQAPTGGFESAIVVPVINAQNFELKSSLINLVQNRIFRGGNDEEPHAVYIHVIFESIRTIKAWERFKELLRKCPHHGFSLMHQLDTFYNSLSYNDQDSLNSAAVSTNAPPTSSSSSNFEFQQMAAALEDKMTLTFRNELNEFENHDGTNLLCHIRSIKAVEESFPEKLGDPGRFLIPCDFGEFDNYLALADLGASINLMPLSIWKKLGLPDLTSTRMVLELADRTISKPLGIAENVFVKVGKFYFPVDFVILDFAADPRVPLILGRPFLSTAHALIDVYEGEIILRHDDQSLILKCGDTPTISYDNCETVKRIDLIDATCAEYAPQVLDFTKSGDSTSIILDPPPFTPFEGSEMLLEEEIEEFLESDESLDMNLQDDFNDEEGDMVYLESLLEVLNDDPFSQLIPPKFKKQINNVESVKNID</sequence>
<organism evidence="1 2">
    <name type="scientific">Tanacetum coccineum</name>
    <dbReference type="NCBI Taxonomy" id="301880"/>
    <lineage>
        <taxon>Eukaryota</taxon>
        <taxon>Viridiplantae</taxon>
        <taxon>Streptophyta</taxon>
        <taxon>Embryophyta</taxon>
        <taxon>Tracheophyta</taxon>
        <taxon>Spermatophyta</taxon>
        <taxon>Magnoliopsida</taxon>
        <taxon>eudicotyledons</taxon>
        <taxon>Gunneridae</taxon>
        <taxon>Pentapetalae</taxon>
        <taxon>asterids</taxon>
        <taxon>campanulids</taxon>
        <taxon>Asterales</taxon>
        <taxon>Asteraceae</taxon>
        <taxon>Asteroideae</taxon>
        <taxon>Anthemideae</taxon>
        <taxon>Anthemidinae</taxon>
        <taxon>Tanacetum</taxon>
    </lineage>
</organism>
<name>A0ABQ5I0I4_9ASTR</name>
<accession>A0ABQ5I0I4</accession>
<reference evidence="1" key="2">
    <citation type="submission" date="2022-01" db="EMBL/GenBank/DDBJ databases">
        <authorList>
            <person name="Yamashiro T."/>
            <person name="Shiraishi A."/>
            <person name="Satake H."/>
            <person name="Nakayama K."/>
        </authorList>
    </citation>
    <scope>NUCLEOTIDE SEQUENCE</scope>
</reference>
<keyword evidence="1" id="KW-0808">Transferase</keyword>
<dbReference type="InterPro" id="IPR021109">
    <property type="entry name" value="Peptidase_aspartic_dom_sf"/>
</dbReference>
<dbReference type="PANTHER" id="PTHR33067">
    <property type="entry name" value="RNA-DIRECTED DNA POLYMERASE-RELATED"/>
    <property type="match status" value="1"/>
</dbReference>
<dbReference type="Proteomes" id="UP001151760">
    <property type="component" value="Unassembled WGS sequence"/>
</dbReference>
<keyword evidence="1" id="KW-0695">RNA-directed DNA polymerase</keyword>
<reference evidence="1" key="1">
    <citation type="journal article" date="2022" name="Int. J. Mol. Sci.">
        <title>Draft Genome of Tanacetum Coccineum: Genomic Comparison of Closely Related Tanacetum-Family Plants.</title>
        <authorList>
            <person name="Yamashiro T."/>
            <person name="Shiraishi A."/>
            <person name="Nakayama K."/>
            <person name="Satake H."/>
        </authorList>
    </citation>
    <scope>NUCLEOTIDE SEQUENCE</scope>
</reference>
<dbReference type="Pfam" id="PF13650">
    <property type="entry name" value="Asp_protease_2"/>
    <property type="match status" value="1"/>
</dbReference>
<comment type="caution">
    <text evidence="1">The sequence shown here is derived from an EMBL/GenBank/DDBJ whole genome shotgun (WGS) entry which is preliminary data.</text>
</comment>
<proteinExistence type="predicted"/>
<evidence type="ECO:0000313" key="2">
    <source>
        <dbReference type="Proteomes" id="UP001151760"/>
    </source>
</evidence>
<dbReference type="Gene3D" id="2.40.70.10">
    <property type="entry name" value="Acid Proteases"/>
    <property type="match status" value="1"/>
</dbReference>
<dbReference type="PANTHER" id="PTHR33067:SF9">
    <property type="entry name" value="RNA-DIRECTED DNA POLYMERASE"/>
    <property type="match status" value="1"/>
</dbReference>
<dbReference type="GO" id="GO:0003964">
    <property type="term" value="F:RNA-directed DNA polymerase activity"/>
    <property type="evidence" value="ECO:0007669"/>
    <property type="project" value="UniProtKB-KW"/>
</dbReference>
<dbReference type="CDD" id="cd00303">
    <property type="entry name" value="retropepsin_like"/>
    <property type="match status" value="1"/>
</dbReference>
<protein>
    <submittedName>
        <fullName evidence="1">Reverse transcriptase domain-containing protein</fullName>
    </submittedName>
</protein>
<keyword evidence="2" id="KW-1185">Reference proteome</keyword>
<gene>
    <name evidence="1" type="ORF">Tco_1082039</name>
</gene>
<keyword evidence="1" id="KW-0548">Nucleotidyltransferase</keyword>
<evidence type="ECO:0000313" key="1">
    <source>
        <dbReference type="EMBL" id="GJT93194.1"/>
    </source>
</evidence>
<dbReference type="EMBL" id="BQNB010020180">
    <property type="protein sequence ID" value="GJT93194.1"/>
    <property type="molecule type" value="Genomic_DNA"/>
</dbReference>